<feature type="region of interest" description="Disordered" evidence="1">
    <location>
        <begin position="459"/>
        <end position="558"/>
    </location>
</feature>
<proteinExistence type="predicted"/>
<dbReference type="EMBL" id="JADBEF010000001">
    <property type="protein sequence ID" value="MBE1563315.1"/>
    <property type="molecule type" value="Genomic_DNA"/>
</dbReference>
<comment type="caution">
    <text evidence="3">The sequence shown here is derived from an EMBL/GenBank/DDBJ whole genome shotgun (WGS) entry which is preliminary data.</text>
</comment>
<dbReference type="InterPro" id="IPR049349">
    <property type="entry name" value="DUF2264_N"/>
</dbReference>
<accession>A0ABR9KMS2</accession>
<feature type="domain" description="DUF2264" evidence="2">
    <location>
        <begin position="22"/>
        <end position="363"/>
    </location>
</feature>
<evidence type="ECO:0000256" key="1">
    <source>
        <dbReference type="SAM" id="MobiDB-lite"/>
    </source>
</evidence>
<evidence type="ECO:0000313" key="3">
    <source>
        <dbReference type="EMBL" id="MBE1563315.1"/>
    </source>
</evidence>
<keyword evidence="4" id="KW-1185">Reference proteome</keyword>
<dbReference type="PANTHER" id="PTHR35339">
    <property type="entry name" value="LINALOOL DEHYDRATASE_ISOMERASE DOMAIN-CONTAINING PROTEIN"/>
    <property type="match status" value="1"/>
</dbReference>
<evidence type="ECO:0000259" key="2">
    <source>
        <dbReference type="Pfam" id="PF10022"/>
    </source>
</evidence>
<feature type="compositionally biased region" description="Low complexity" evidence="1">
    <location>
        <begin position="512"/>
        <end position="530"/>
    </location>
</feature>
<dbReference type="PANTHER" id="PTHR35339:SF4">
    <property type="entry name" value="LINALOOL DEHYDRATASE_ISOMERASE DOMAIN-CONTAINING PROTEIN"/>
    <property type="match status" value="1"/>
</dbReference>
<name>A0ABR9KMS2_9ACTN</name>
<organism evidence="3 4">
    <name type="scientific">Nonomuraea africana</name>
    <dbReference type="NCBI Taxonomy" id="46171"/>
    <lineage>
        <taxon>Bacteria</taxon>
        <taxon>Bacillati</taxon>
        <taxon>Actinomycetota</taxon>
        <taxon>Actinomycetes</taxon>
        <taxon>Streptosporangiales</taxon>
        <taxon>Streptosporangiaceae</taxon>
        <taxon>Nonomuraea</taxon>
    </lineage>
</organism>
<protein>
    <recommendedName>
        <fullName evidence="2">DUF2264 domain-containing protein</fullName>
    </recommendedName>
</protein>
<reference evidence="3 4" key="1">
    <citation type="submission" date="2020-10" db="EMBL/GenBank/DDBJ databases">
        <title>Sequencing the genomes of 1000 actinobacteria strains.</title>
        <authorList>
            <person name="Klenk H.-P."/>
        </authorList>
    </citation>
    <scope>NUCLEOTIDE SEQUENCE [LARGE SCALE GENOMIC DNA]</scope>
    <source>
        <strain evidence="3 4">DSM 43748</strain>
    </source>
</reference>
<dbReference type="RefSeq" id="WP_225958857.1">
    <property type="nucleotide sequence ID" value="NZ_BAAASY010000006.1"/>
</dbReference>
<dbReference type="Proteomes" id="UP000661607">
    <property type="component" value="Unassembled WGS sequence"/>
</dbReference>
<gene>
    <name evidence="3" type="ORF">H4W81_006094</name>
</gene>
<feature type="compositionally biased region" description="Pro residues" evidence="1">
    <location>
        <begin position="496"/>
        <end position="508"/>
    </location>
</feature>
<dbReference type="InterPro" id="IPR016624">
    <property type="entry name" value="UCP014753"/>
</dbReference>
<dbReference type="Pfam" id="PF10022">
    <property type="entry name" value="DUF2264"/>
    <property type="match status" value="1"/>
</dbReference>
<evidence type="ECO:0000313" key="4">
    <source>
        <dbReference type="Proteomes" id="UP000661607"/>
    </source>
</evidence>
<feature type="compositionally biased region" description="Low complexity" evidence="1">
    <location>
        <begin position="541"/>
        <end position="555"/>
    </location>
</feature>
<feature type="compositionally biased region" description="Polar residues" evidence="1">
    <location>
        <begin position="459"/>
        <end position="478"/>
    </location>
</feature>
<sequence length="691" mass="74942">MTPPYLSLPPTDRLLSPRTGWTRAHWETLTDHLLDSVVPYASPGFAQYRLPGRASWSGVALDGLEGFARTFLAAAFRIAGARGRVRPALIERYATGLANGTDPSSGEAWPELTDCSQQMVEAASIAVGLHESRPWLWDRLSSEVRERVVAWLSGFVGKRTWDNNWMLFQTVSEEFVKSVGGPYDQHEIDRGLERIEEWYVGDGWYTDGGTRNFDYYGGWALHLYPLLWTRMSGDDERAKLYRARLTEFLTGYQHFFGSDGAPLHQGRSLCYRFASLAPIWMGALADATPLAPGQTRKLASSVARHFAERGVPDQRGLLSQGWYDTFLPTTQAYSGPASPYWASKGLLGLLLPPEHPVWTAREQMLPIDEGDLTVALPTAGLLLHGTRHDGIVRLVNHGSDHGAPPDDPHYAKLAYSTRTAPESAEHAWARNVDNHLALLSPDGVPSARGAIHPLECSGRTASSYTETPQGDRVTTTSLVRGPWEIRIHQITSASHPSPPSTPASPPPAVEHTVPTSPTDTPTPPHTDANPQRSTDDDPQGSSEAAPTTTTLALSSRHTGETATQVLGVTVREGGYAVSDVTPPAAITGPGWALARRTDGLTSAIVGLYGWHRASISRDVESNAFGPHSAVPCLHADTPGVHVSLVVLSGDTVHPSALRDAITVEVSPESIRIAFPDGDHHTHPLPNHPGLS</sequence>